<reference evidence="1" key="1">
    <citation type="submission" date="2020-07" db="EMBL/GenBank/DDBJ databases">
        <authorList>
            <person name="Pettersson B.M.F."/>
            <person name="Behra P.R.K."/>
            <person name="Ramesh M."/>
            <person name="Das S."/>
            <person name="Dasgupta S."/>
            <person name="Kirsebom L.A."/>
        </authorList>
    </citation>
    <scope>NUCLEOTIDE SEQUENCE</scope>
    <source>
        <strain evidence="1">DSM 44838</strain>
    </source>
</reference>
<evidence type="ECO:0000313" key="1">
    <source>
        <dbReference type="EMBL" id="MCV7420892.1"/>
    </source>
</evidence>
<dbReference type="AlphaFoldDB" id="A0A9X3C2T3"/>
<protein>
    <submittedName>
        <fullName evidence="1">Uncharacterized protein</fullName>
    </submittedName>
</protein>
<reference evidence="1" key="2">
    <citation type="journal article" date="2022" name="BMC Genomics">
        <title>Comparative genome analysis of mycobacteria focusing on tRNA and non-coding RNA.</title>
        <authorList>
            <person name="Behra P.R.K."/>
            <person name="Pettersson B.M.F."/>
            <person name="Ramesh M."/>
            <person name="Das S."/>
            <person name="Dasgupta S."/>
            <person name="Kirsebom L.A."/>
        </authorList>
    </citation>
    <scope>NUCLEOTIDE SEQUENCE</scope>
    <source>
        <strain evidence="1">DSM 44838</strain>
    </source>
</reference>
<sequence>MAGEAGQVGYYVDVETSSGETRHFAFTGNIFVGPVLVTSRDGAGRWDYEVIDDPRRFGEFVSAEWVDRFLESWPKARAA</sequence>
<organism evidence="1 2">
    <name type="scientific">Mycobacterium yunnanensis</name>
    <dbReference type="NCBI Taxonomy" id="368477"/>
    <lineage>
        <taxon>Bacteria</taxon>
        <taxon>Bacillati</taxon>
        <taxon>Actinomycetota</taxon>
        <taxon>Actinomycetes</taxon>
        <taxon>Mycobacteriales</taxon>
        <taxon>Mycobacteriaceae</taxon>
        <taxon>Mycobacterium</taxon>
    </lineage>
</organism>
<dbReference type="RefSeq" id="WP_263995682.1">
    <property type="nucleotide sequence ID" value="NZ_JACKVK010000008.1"/>
</dbReference>
<gene>
    <name evidence="1" type="ORF">H7K45_10115</name>
</gene>
<keyword evidence="2" id="KW-1185">Reference proteome</keyword>
<accession>A0A9X3C2T3</accession>
<dbReference type="EMBL" id="JACKVK010000008">
    <property type="protein sequence ID" value="MCV7420892.1"/>
    <property type="molecule type" value="Genomic_DNA"/>
</dbReference>
<comment type="caution">
    <text evidence="1">The sequence shown here is derived from an EMBL/GenBank/DDBJ whole genome shotgun (WGS) entry which is preliminary data.</text>
</comment>
<evidence type="ECO:0000313" key="2">
    <source>
        <dbReference type="Proteomes" id="UP001141629"/>
    </source>
</evidence>
<name>A0A9X3C2T3_9MYCO</name>
<proteinExistence type="predicted"/>
<dbReference type="Proteomes" id="UP001141629">
    <property type="component" value="Unassembled WGS sequence"/>
</dbReference>